<evidence type="ECO:0000313" key="6">
    <source>
        <dbReference type="EMBL" id="CAH1269365.1"/>
    </source>
</evidence>
<evidence type="ECO:0000256" key="4">
    <source>
        <dbReference type="SAM" id="MobiDB-lite"/>
    </source>
</evidence>
<dbReference type="Pfam" id="PF13409">
    <property type="entry name" value="GST_N_2"/>
    <property type="match status" value="1"/>
</dbReference>
<gene>
    <name evidence="6" type="primary">GSTO2</name>
    <name evidence="6" type="ORF">BLAG_LOCUS22031</name>
</gene>
<dbReference type="FunFam" id="1.20.1050.10:FF:000009">
    <property type="entry name" value="Glutathione S-transferase omega-1"/>
    <property type="match status" value="1"/>
</dbReference>
<proteinExistence type="inferred from homology"/>
<evidence type="ECO:0000256" key="3">
    <source>
        <dbReference type="RuleBase" id="RU368071"/>
    </source>
</evidence>
<accession>A0A8K0A5S6</accession>
<evidence type="ECO:0000256" key="1">
    <source>
        <dbReference type="ARBA" id="ARBA00011067"/>
    </source>
</evidence>
<reference evidence="6" key="1">
    <citation type="submission" date="2022-01" db="EMBL/GenBank/DDBJ databases">
        <authorList>
            <person name="Braso-Vives M."/>
        </authorList>
    </citation>
    <scope>NUCLEOTIDE SEQUENCE</scope>
</reference>
<dbReference type="InterPro" id="IPR005442">
    <property type="entry name" value="GST_omega"/>
</dbReference>
<dbReference type="GO" id="GO:0004364">
    <property type="term" value="F:glutathione transferase activity"/>
    <property type="evidence" value="ECO:0007669"/>
    <property type="project" value="UniProtKB-UniRule"/>
</dbReference>
<dbReference type="PANTHER" id="PTHR43968:SF6">
    <property type="entry name" value="GLUTATHIONE S-TRANSFERASE OMEGA"/>
    <property type="match status" value="1"/>
</dbReference>
<name>A0A8K0A5S6_BRALA</name>
<dbReference type="Pfam" id="PF13410">
    <property type="entry name" value="GST_C_2"/>
    <property type="match status" value="1"/>
</dbReference>
<dbReference type="Gene3D" id="1.20.1050.10">
    <property type="match status" value="1"/>
</dbReference>
<dbReference type="EC" id="2.5.1.18" evidence="3"/>
<comment type="function">
    <text evidence="3">Exhibits glutathione-dependent thiol transferase activity. Has high dehydroascorbate reductase activity and may contribute to the recycling of ascorbic acid. Participates in the biotransformation of inorganic arsenic and reduces monomethylarsonic acid (MMA).</text>
</comment>
<dbReference type="SUPFAM" id="SSF47616">
    <property type="entry name" value="GST C-terminal domain-like"/>
    <property type="match status" value="1"/>
</dbReference>
<dbReference type="SFLD" id="SFLDG00358">
    <property type="entry name" value="Main_(cytGST)"/>
    <property type="match status" value="1"/>
</dbReference>
<dbReference type="GO" id="GO:0045174">
    <property type="term" value="F:glutathione dehydrogenase (ascorbate) activity"/>
    <property type="evidence" value="ECO:0007669"/>
    <property type="project" value="UniProtKB-UniRule"/>
</dbReference>
<organism evidence="6 7">
    <name type="scientific">Branchiostoma lanceolatum</name>
    <name type="common">Common lancelet</name>
    <name type="synonym">Amphioxus lanceolatum</name>
    <dbReference type="NCBI Taxonomy" id="7740"/>
    <lineage>
        <taxon>Eukaryota</taxon>
        <taxon>Metazoa</taxon>
        <taxon>Chordata</taxon>
        <taxon>Cephalochordata</taxon>
        <taxon>Leptocardii</taxon>
        <taxon>Amphioxiformes</taxon>
        <taxon>Branchiostomatidae</taxon>
        <taxon>Branchiostoma</taxon>
    </lineage>
</organism>
<dbReference type="GO" id="GO:0050610">
    <property type="term" value="F:methylarsonate reductase activity"/>
    <property type="evidence" value="ECO:0007669"/>
    <property type="project" value="UniProtKB-UniRule"/>
</dbReference>
<keyword evidence="7" id="KW-1185">Reference proteome</keyword>
<keyword evidence="2 3" id="KW-0560">Oxidoreductase</keyword>
<dbReference type="EC" id="1.20.4.2" evidence="3"/>
<dbReference type="Proteomes" id="UP000838412">
    <property type="component" value="Chromosome 7"/>
</dbReference>
<dbReference type="AlphaFoldDB" id="A0A8K0A5S6"/>
<comment type="catalytic activity">
    <reaction evidence="3">
        <text>L-dehydroascorbate + 2 glutathione = glutathione disulfide + L-ascorbate</text>
        <dbReference type="Rhea" id="RHEA:24424"/>
        <dbReference type="ChEBI" id="CHEBI:38290"/>
        <dbReference type="ChEBI" id="CHEBI:57925"/>
        <dbReference type="ChEBI" id="CHEBI:58297"/>
        <dbReference type="ChEBI" id="CHEBI:58539"/>
        <dbReference type="EC" id="1.8.5.1"/>
    </reaction>
</comment>
<dbReference type="Gene3D" id="3.40.30.10">
    <property type="entry name" value="Glutaredoxin"/>
    <property type="match status" value="1"/>
</dbReference>
<dbReference type="InterPro" id="IPR050983">
    <property type="entry name" value="GST_Omega/HSP26"/>
</dbReference>
<evidence type="ECO:0000259" key="5">
    <source>
        <dbReference type="Pfam" id="PF13409"/>
    </source>
</evidence>
<dbReference type="EMBL" id="OV696692">
    <property type="protein sequence ID" value="CAH1269365.1"/>
    <property type="molecule type" value="Genomic_DNA"/>
</dbReference>
<dbReference type="InterPro" id="IPR040079">
    <property type="entry name" value="Glutathione_S-Trfase"/>
</dbReference>
<dbReference type="GO" id="GO:0006749">
    <property type="term" value="P:glutathione metabolic process"/>
    <property type="evidence" value="ECO:0007669"/>
    <property type="project" value="UniProtKB-UniRule"/>
</dbReference>
<dbReference type="OrthoDB" id="4951845at2759"/>
<sequence length="280" mass="31277">MANTIRTFFATTRPTTLQATTLPALRRSGSTPASTMLPKKAFKTGSTAPEPPAPGVLRLISSRFCPYAHRTRLVLAAKGIDYETVNVCLKDRPEWFFAINPLAKVPTLQHDGKVVYESLVCNEYLDRVFPGRKLLPEEPLEKARIGMLQAIWDAKTQPNFMKVNMSKGEEQLKAFVALKEGLTLFENHLVTSGTPFFGGDQPGFLDYSIWPWFELRDLLLVNDVVKLQEVEFPKLFAWLSAMYDRPEVKTVAFDLDVFAKYVATAIAGNPDSDIGLGDSD</sequence>
<dbReference type="PANTHER" id="PTHR43968">
    <property type="match status" value="1"/>
</dbReference>
<dbReference type="EC" id="1.8.5.1" evidence="3"/>
<dbReference type="GO" id="GO:0005737">
    <property type="term" value="C:cytoplasm"/>
    <property type="evidence" value="ECO:0007669"/>
    <property type="project" value="InterPro"/>
</dbReference>
<dbReference type="FunFam" id="3.40.30.10:FF:000123">
    <property type="entry name" value="Glutathione transferase o1"/>
    <property type="match status" value="1"/>
</dbReference>
<feature type="domain" description="GST N-terminal" evidence="5">
    <location>
        <begin position="64"/>
        <end position="127"/>
    </location>
</feature>
<dbReference type="SUPFAM" id="SSF52833">
    <property type="entry name" value="Thioredoxin-like"/>
    <property type="match status" value="1"/>
</dbReference>
<evidence type="ECO:0000313" key="7">
    <source>
        <dbReference type="Proteomes" id="UP000838412"/>
    </source>
</evidence>
<dbReference type="InterPro" id="IPR004045">
    <property type="entry name" value="Glutathione_S-Trfase_N"/>
</dbReference>
<dbReference type="SFLD" id="SFLDS00019">
    <property type="entry name" value="Glutathione_Transferase_(cytos"/>
    <property type="match status" value="1"/>
</dbReference>
<keyword evidence="3" id="KW-0808">Transferase</keyword>
<feature type="region of interest" description="Disordered" evidence="4">
    <location>
        <begin position="28"/>
        <end position="49"/>
    </location>
</feature>
<evidence type="ECO:0000256" key="2">
    <source>
        <dbReference type="ARBA" id="ARBA00023002"/>
    </source>
</evidence>
<protein>
    <recommendedName>
        <fullName evidence="3">Glutathione S-transferase omega</fullName>
        <shortName evidence="3">GSTO</shortName>
        <ecNumber evidence="3">1.20.4.2</ecNumber>
        <ecNumber evidence="3">1.8.5.1</ecNumber>
        <ecNumber evidence="3">2.5.1.18</ecNumber>
    </recommendedName>
    <alternativeName>
        <fullName evidence="3">Glutathione-dependent dehydroascorbate reductase</fullName>
    </alternativeName>
    <alternativeName>
        <fullName evidence="3">Monomethylarsonic acid reductase</fullName>
    </alternativeName>
</protein>
<dbReference type="PRINTS" id="PR01625">
    <property type="entry name" value="GSTRNSFRASEO"/>
</dbReference>
<comment type="catalytic activity">
    <reaction evidence="3">
        <text>RX + glutathione = an S-substituted glutathione + a halide anion + H(+)</text>
        <dbReference type="Rhea" id="RHEA:16437"/>
        <dbReference type="ChEBI" id="CHEBI:15378"/>
        <dbReference type="ChEBI" id="CHEBI:16042"/>
        <dbReference type="ChEBI" id="CHEBI:17792"/>
        <dbReference type="ChEBI" id="CHEBI:57925"/>
        <dbReference type="ChEBI" id="CHEBI:90779"/>
        <dbReference type="EC" id="2.5.1.18"/>
    </reaction>
</comment>
<comment type="catalytic activity">
    <reaction evidence="3">
        <text>methylarsonate + 2 glutathione + H(+) = methylarsonous acid + glutathione disulfide + H2O</text>
        <dbReference type="Rhea" id="RHEA:15969"/>
        <dbReference type="ChEBI" id="CHEBI:15377"/>
        <dbReference type="ChEBI" id="CHEBI:15378"/>
        <dbReference type="ChEBI" id="CHEBI:17826"/>
        <dbReference type="ChEBI" id="CHEBI:33409"/>
        <dbReference type="ChEBI" id="CHEBI:57925"/>
        <dbReference type="ChEBI" id="CHEBI:58297"/>
        <dbReference type="EC" id="1.20.4.2"/>
    </reaction>
</comment>
<dbReference type="InterPro" id="IPR036249">
    <property type="entry name" value="Thioredoxin-like_sf"/>
</dbReference>
<dbReference type="InterPro" id="IPR036282">
    <property type="entry name" value="Glutathione-S-Trfase_C_sf"/>
</dbReference>
<comment type="similarity">
    <text evidence="1 3">Belongs to the GST superfamily. Omega family.</text>
</comment>